<dbReference type="Gene3D" id="1.10.10.60">
    <property type="entry name" value="Homeodomain-like"/>
    <property type="match status" value="1"/>
</dbReference>
<name>A0AAD7XQ26_9STRA</name>
<dbReference type="InterPro" id="IPR017884">
    <property type="entry name" value="SANT_dom"/>
</dbReference>
<dbReference type="PROSITE" id="PS51293">
    <property type="entry name" value="SANT"/>
    <property type="match status" value="1"/>
</dbReference>
<dbReference type="SUPFAM" id="SSF46689">
    <property type="entry name" value="Homeodomain-like"/>
    <property type="match status" value="1"/>
</dbReference>
<dbReference type="PROSITE" id="PS50090">
    <property type="entry name" value="MYB_LIKE"/>
    <property type="match status" value="1"/>
</dbReference>
<feature type="domain" description="Myb-like" evidence="10">
    <location>
        <begin position="2"/>
        <end position="52"/>
    </location>
</feature>
<evidence type="ECO:0000256" key="2">
    <source>
        <dbReference type="ARBA" id="ARBA00022723"/>
    </source>
</evidence>
<evidence type="ECO:0000256" key="7">
    <source>
        <dbReference type="ARBA" id="ARBA00023125"/>
    </source>
</evidence>
<feature type="domain" description="HTH myb-type" evidence="12">
    <location>
        <begin position="2"/>
        <end position="56"/>
    </location>
</feature>
<evidence type="ECO:0000256" key="8">
    <source>
        <dbReference type="ARBA" id="ARBA00023163"/>
    </source>
</evidence>
<dbReference type="FunFam" id="1.10.10.60:FF:000151">
    <property type="entry name" value="histone H2A deubiquitinase MYSM1 isoform X2"/>
    <property type="match status" value="1"/>
</dbReference>
<evidence type="ECO:0000256" key="5">
    <source>
        <dbReference type="ARBA" id="ARBA00023015"/>
    </source>
</evidence>
<organism evidence="13 14">
    <name type="scientific">Chrysophaeum taylorii</name>
    <dbReference type="NCBI Taxonomy" id="2483200"/>
    <lineage>
        <taxon>Eukaryota</taxon>
        <taxon>Sar</taxon>
        <taxon>Stramenopiles</taxon>
        <taxon>Ochrophyta</taxon>
        <taxon>Pelagophyceae</taxon>
        <taxon>Pelagomonadales</taxon>
        <taxon>Pelagomonadaceae</taxon>
        <taxon>Chrysophaeum</taxon>
    </lineage>
</organism>
<comment type="caution">
    <text evidence="13">The sequence shown here is derived from an EMBL/GenBank/DDBJ whole genome shotgun (WGS) entry which is preliminary data.</text>
</comment>
<sequence length="117" mass="13804">MDEERTSGRWSRAEHEEFLKCLAIYGREWKKVSQRITSRTAAQIRSHAQKYFKKVQSVEDHVHRTIARPKPRPTTDEALAIIDDTLSQLRSTKRRKRRELGDNELIALEMLSKRVKC</sequence>
<keyword evidence="5" id="KW-0805">Transcription regulation</keyword>
<dbReference type="CDD" id="cd00167">
    <property type="entry name" value="SANT"/>
    <property type="match status" value="1"/>
</dbReference>
<dbReference type="PANTHER" id="PTHR12802">
    <property type="entry name" value="SWI/SNF COMPLEX-RELATED"/>
    <property type="match status" value="1"/>
</dbReference>
<keyword evidence="9" id="KW-0539">Nucleus</keyword>
<dbReference type="GO" id="GO:0008237">
    <property type="term" value="F:metallopeptidase activity"/>
    <property type="evidence" value="ECO:0007669"/>
    <property type="project" value="UniProtKB-KW"/>
</dbReference>
<accession>A0AAD7XQ26</accession>
<dbReference type="AlphaFoldDB" id="A0AAD7XQ26"/>
<evidence type="ECO:0000313" key="14">
    <source>
        <dbReference type="Proteomes" id="UP001230188"/>
    </source>
</evidence>
<protein>
    <submittedName>
        <fullName evidence="13">Uncharacterized protein</fullName>
    </submittedName>
</protein>
<evidence type="ECO:0000256" key="4">
    <source>
        <dbReference type="ARBA" id="ARBA00022833"/>
    </source>
</evidence>
<dbReference type="EMBL" id="JAQMWT010000130">
    <property type="protein sequence ID" value="KAJ8609815.1"/>
    <property type="molecule type" value="Genomic_DNA"/>
</dbReference>
<dbReference type="GO" id="GO:0003677">
    <property type="term" value="F:DNA binding"/>
    <property type="evidence" value="ECO:0007669"/>
    <property type="project" value="UniProtKB-KW"/>
</dbReference>
<dbReference type="InterPro" id="IPR006447">
    <property type="entry name" value="Myb_dom_plants"/>
</dbReference>
<dbReference type="SMART" id="SM00717">
    <property type="entry name" value="SANT"/>
    <property type="match status" value="1"/>
</dbReference>
<dbReference type="PROSITE" id="PS51294">
    <property type="entry name" value="HTH_MYB"/>
    <property type="match status" value="1"/>
</dbReference>
<evidence type="ECO:0000256" key="1">
    <source>
        <dbReference type="ARBA" id="ARBA00022670"/>
    </source>
</evidence>
<dbReference type="GO" id="GO:0006508">
    <property type="term" value="P:proteolysis"/>
    <property type="evidence" value="ECO:0007669"/>
    <property type="project" value="UniProtKB-KW"/>
</dbReference>
<keyword evidence="8" id="KW-0804">Transcription</keyword>
<evidence type="ECO:0000313" key="13">
    <source>
        <dbReference type="EMBL" id="KAJ8609815.1"/>
    </source>
</evidence>
<evidence type="ECO:0000259" key="12">
    <source>
        <dbReference type="PROSITE" id="PS51294"/>
    </source>
</evidence>
<evidence type="ECO:0000256" key="9">
    <source>
        <dbReference type="ARBA" id="ARBA00023242"/>
    </source>
</evidence>
<dbReference type="GO" id="GO:0046872">
    <property type="term" value="F:metal ion binding"/>
    <property type="evidence" value="ECO:0007669"/>
    <property type="project" value="UniProtKB-KW"/>
</dbReference>
<keyword evidence="2" id="KW-0479">Metal-binding</keyword>
<dbReference type="InterPro" id="IPR009057">
    <property type="entry name" value="Homeodomain-like_sf"/>
</dbReference>
<keyword evidence="4" id="KW-0862">Zinc</keyword>
<keyword evidence="7" id="KW-0238">DNA-binding</keyword>
<gene>
    <name evidence="13" type="ORF">CTAYLR_007188</name>
</gene>
<keyword evidence="3" id="KW-0378">Hydrolase</keyword>
<keyword evidence="1" id="KW-0645">Protease</keyword>
<dbReference type="NCBIfam" id="TIGR01557">
    <property type="entry name" value="myb_SHAQKYF"/>
    <property type="match status" value="1"/>
</dbReference>
<dbReference type="Pfam" id="PF00249">
    <property type="entry name" value="Myb_DNA-binding"/>
    <property type="match status" value="1"/>
</dbReference>
<evidence type="ECO:0000256" key="6">
    <source>
        <dbReference type="ARBA" id="ARBA00023049"/>
    </source>
</evidence>
<evidence type="ECO:0000259" key="11">
    <source>
        <dbReference type="PROSITE" id="PS51293"/>
    </source>
</evidence>
<dbReference type="Proteomes" id="UP001230188">
    <property type="component" value="Unassembled WGS sequence"/>
</dbReference>
<proteinExistence type="predicted"/>
<reference evidence="13" key="1">
    <citation type="submission" date="2023-01" db="EMBL/GenBank/DDBJ databases">
        <title>Metagenome sequencing of chrysophaentin producing Chrysophaeum taylorii.</title>
        <authorList>
            <person name="Davison J."/>
            <person name="Bewley C."/>
        </authorList>
    </citation>
    <scope>NUCLEOTIDE SEQUENCE</scope>
    <source>
        <strain evidence="13">NIES-1699</strain>
    </source>
</reference>
<dbReference type="PANTHER" id="PTHR12802:SF173">
    <property type="entry name" value="MYB-LIKE PROTEIN K"/>
    <property type="match status" value="1"/>
</dbReference>
<dbReference type="InterPro" id="IPR001005">
    <property type="entry name" value="SANT/Myb"/>
</dbReference>
<dbReference type="InterPro" id="IPR017930">
    <property type="entry name" value="Myb_dom"/>
</dbReference>
<feature type="domain" description="SANT" evidence="11">
    <location>
        <begin position="5"/>
        <end position="56"/>
    </location>
</feature>
<keyword evidence="14" id="KW-1185">Reference proteome</keyword>
<evidence type="ECO:0000256" key="3">
    <source>
        <dbReference type="ARBA" id="ARBA00022801"/>
    </source>
</evidence>
<evidence type="ECO:0000259" key="10">
    <source>
        <dbReference type="PROSITE" id="PS50090"/>
    </source>
</evidence>
<keyword evidence="6" id="KW-0482">Metalloprotease</keyword>